<dbReference type="eggNOG" id="ENOG502S12R">
    <property type="taxonomic scope" value="Eukaryota"/>
</dbReference>
<dbReference type="GeneID" id="19180406"/>
<dbReference type="OrthoDB" id="9974981at2759"/>
<keyword evidence="2" id="KW-0560">Oxidoreductase</keyword>
<dbReference type="Gene3D" id="3.40.50.720">
    <property type="entry name" value="NAD(P)-binding Rossmann-like Domain"/>
    <property type="match status" value="1"/>
</dbReference>
<dbReference type="InterPro" id="IPR008030">
    <property type="entry name" value="NmrA-like"/>
</dbReference>
<keyword evidence="1" id="KW-0521">NADP</keyword>
<reference evidence="4 5" key="1">
    <citation type="submission" date="2013-03" db="EMBL/GenBank/DDBJ databases">
        <title>The Genome Sequence of Cladophialophora yegresii CBS 114405.</title>
        <authorList>
            <consortium name="The Broad Institute Genomics Platform"/>
            <person name="Cuomo C."/>
            <person name="de Hoog S."/>
            <person name="Gorbushina A."/>
            <person name="Walker B."/>
            <person name="Young S.K."/>
            <person name="Zeng Q."/>
            <person name="Gargeya S."/>
            <person name="Fitzgerald M."/>
            <person name="Haas B."/>
            <person name="Abouelleil A."/>
            <person name="Allen A.W."/>
            <person name="Alvarado L."/>
            <person name="Arachchi H.M."/>
            <person name="Berlin A.M."/>
            <person name="Chapman S.B."/>
            <person name="Gainer-Dewar J."/>
            <person name="Goldberg J."/>
            <person name="Griggs A."/>
            <person name="Gujja S."/>
            <person name="Hansen M."/>
            <person name="Howarth C."/>
            <person name="Imamovic A."/>
            <person name="Ireland A."/>
            <person name="Larimer J."/>
            <person name="McCowan C."/>
            <person name="Murphy C."/>
            <person name="Pearson M."/>
            <person name="Poon T.W."/>
            <person name="Priest M."/>
            <person name="Roberts A."/>
            <person name="Saif S."/>
            <person name="Shea T."/>
            <person name="Sisk P."/>
            <person name="Sykes S."/>
            <person name="Wortman J."/>
            <person name="Nusbaum C."/>
            <person name="Birren B."/>
        </authorList>
    </citation>
    <scope>NUCLEOTIDE SEQUENCE [LARGE SCALE GENOMIC DNA]</scope>
    <source>
        <strain evidence="4 5">CBS 114405</strain>
    </source>
</reference>
<dbReference type="AlphaFoldDB" id="W9VS78"/>
<comment type="caution">
    <text evidence="4">The sequence shown here is derived from an EMBL/GenBank/DDBJ whole genome shotgun (WGS) entry which is preliminary data.</text>
</comment>
<sequence length="325" mass="35719">MEKPFVPSPGKPVIAVAGATGGLGTRLTDTFLSPGLRDRLSGVVALARGHTPSTERWTKLDAEIRIIDDECDENDLIMALDGVDVLVNAISTVGASVRDQLARALPKTSVKLYFPSEFGVDHTLHGFDIPEWDGKKRHYELAKKVQVQQEADFQMCRLFVGLFLHSGIGPWYGFHTSKGVYQAIGSLDQSSSYTDIGDIARVVCGLAERAVRGEKVPEALRIAGSHASCRQIAREMSAAGSGDIDLKTVELDTYRDKALSRKYEDRGAIVYLRFLMGDGRVDYRPKDEGGLGNDNEVVNPWEQQFVWKTVRDLAHQSGGRPNSDV</sequence>
<dbReference type="InterPro" id="IPR036291">
    <property type="entry name" value="NAD(P)-bd_dom_sf"/>
</dbReference>
<accession>W9VS78</accession>
<protein>
    <recommendedName>
        <fullName evidence="3">NmrA-like domain-containing protein</fullName>
    </recommendedName>
</protein>
<dbReference type="EMBL" id="AMGW01000004">
    <property type="protein sequence ID" value="EXJ58398.1"/>
    <property type="molecule type" value="Genomic_DNA"/>
</dbReference>
<dbReference type="InterPro" id="IPR051609">
    <property type="entry name" value="NmrA/Isoflavone_reductase-like"/>
</dbReference>
<dbReference type="HOGENOM" id="CLU_058266_0_0_1"/>
<dbReference type="Proteomes" id="UP000019473">
    <property type="component" value="Unassembled WGS sequence"/>
</dbReference>
<evidence type="ECO:0000313" key="4">
    <source>
        <dbReference type="EMBL" id="EXJ58398.1"/>
    </source>
</evidence>
<dbReference type="PANTHER" id="PTHR47706">
    <property type="entry name" value="NMRA-LIKE FAMILY PROTEIN"/>
    <property type="match status" value="1"/>
</dbReference>
<keyword evidence="5" id="KW-1185">Reference proteome</keyword>
<dbReference type="PANTHER" id="PTHR47706:SF9">
    <property type="entry name" value="NMRA-LIKE DOMAIN-CONTAINING PROTEIN-RELATED"/>
    <property type="match status" value="1"/>
</dbReference>
<dbReference type="Pfam" id="PF05368">
    <property type="entry name" value="NmrA"/>
    <property type="match status" value="1"/>
</dbReference>
<dbReference type="RefSeq" id="XP_007758021.1">
    <property type="nucleotide sequence ID" value="XM_007759831.1"/>
</dbReference>
<feature type="domain" description="NmrA-like" evidence="3">
    <location>
        <begin position="12"/>
        <end position="239"/>
    </location>
</feature>
<organism evidence="4 5">
    <name type="scientific">Cladophialophora yegresii CBS 114405</name>
    <dbReference type="NCBI Taxonomy" id="1182544"/>
    <lineage>
        <taxon>Eukaryota</taxon>
        <taxon>Fungi</taxon>
        <taxon>Dikarya</taxon>
        <taxon>Ascomycota</taxon>
        <taxon>Pezizomycotina</taxon>
        <taxon>Eurotiomycetes</taxon>
        <taxon>Chaetothyriomycetidae</taxon>
        <taxon>Chaetothyriales</taxon>
        <taxon>Herpotrichiellaceae</taxon>
        <taxon>Cladophialophora</taxon>
    </lineage>
</organism>
<dbReference type="VEuPathDB" id="FungiDB:A1O7_05823"/>
<evidence type="ECO:0000259" key="3">
    <source>
        <dbReference type="Pfam" id="PF05368"/>
    </source>
</evidence>
<gene>
    <name evidence="4" type="ORF">A1O7_05823</name>
</gene>
<name>W9VS78_9EURO</name>
<evidence type="ECO:0000256" key="1">
    <source>
        <dbReference type="ARBA" id="ARBA00022857"/>
    </source>
</evidence>
<dbReference type="SUPFAM" id="SSF51735">
    <property type="entry name" value="NAD(P)-binding Rossmann-fold domains"/>
    <property type="match status" value="1"/>
</dbReference>
<proteinExistence type="predicted"/>
<dbReference type="GO" id="GO:0016491">
    <property type="term" value="F:oxidoreductase activity"/>
    <property type="evidence" value="ECO:0007669"/>
    <property type="project" value="UniProtKB-KW"/>
</dbReference>
<dbReference type="STRING" id="1182544.W9VS78"/>
<evidence type="ECO:0000313" key="5">
    <source>
        <dbReference type="Proteomes" id="UP000019473"/>
    </source>
</evidence>
<evidence type="ECO:0000256" key="2">
    <source>
        <dbReference type="ARBA" id="ARBA00023002"/>
    </source>
</evidence>